<feature type="chain" id="PRO_5008627118" description="FAS1 domain-containing protein" evidence="3">
    <location>
        <begin position="20"/>
        <end position="1091"/>
    </location>
</feature>
<feature type="domain" description="FAS1" evidence="4">
    <location>
        <begin position="461"/>
        <end position="625"/>
    </location>
</feature>
<feature type="region of interest" description="Disordered" evidence="1">
    <location>
        <begin position="259"/>
        <end position="287"/>
    </location>
</feature>
<dbReference type="SUPFAM" id="SSF82153">
    <property type="entry name" value="FAS1 domain"/>
    <property type="match status" value="5"/>
</dbReference>
<feature type="region of interest" description="Disordered" evidence="1">
    <location>
        <begin position="908"/>
        <end position="928"/>
    </location>
</feature>
<dbReference type="Gene3D" id="2.30.180.10">
    <property type="entry name" value="FAS1 domain"/>
    <property type="match status" value="5"/>
</dbReference>
<feature type="compositionally biased region" description="Basic and acidic residues" evidence="1">
    <location>
        <begin position="274"/>
        <end position="287"/>
    </location>
</feature>
<protein>
    <recommendedName>
        <fullName evidence="4">FAS1 domain-containing protein</fullName>
    </recommendedName>
</protein>
<reference evidence="6" key="2">
    <citation type="submission" date="2013-12" db="EMBL/GenBank/DDBJ databases">
        <title>Evolution of pathogenesis and genome organization in the Tremellales.</title>
        <authorList>
            <person name="Cuomo C."/>
            <person name="Litvintseva A."/>
            <person name="Heitman J."/>
            <person name="Chen Y."/>
            <person name="Sun S."/>
            <person name="Springer D."/>
            <person name="Dromer F."/>
            <person name="Young S."/>
            <person name="Zeng Q."/>
            <person name="Chapman S."/>
            <person name="Gujja S."/>
            <person name="Saif S."/>
            <person name="Birren B."/>
        </authorList>
    </citation>
    <scope>NUCLEOTIDE SEQUENCE [LARGE SCALE GENOMIC DNA]</scope>
    <source>
        <strain evidence="6">BCC8398</strain>
    </source>
</reference>
<accession>A0A1B9GK19</accession>
<feature type="compositionally biased region" description="Low complexity" evidence="1">
    <location>
        <begin position="908"/>
        <end position="917"/>
    </location>
</feature>
<dbReference type="InterPro" id="IPR050904">
    <property type="entry name" value="Adhesion/Biosynth-related"/>
</dbReference>
<dbReference type="GO" id="GO:0005615">
    <property type="term" value="C:extracellular space"/>
    <property type="evidence" value="ECO:0007669"/>
    <property type="project" value="TreeGrafter"/>
</dbReference>
<dbReference type="GO" id="GO:0016236">
    <property type="term" value="P:macroautophagy"/>
    <property type="evidence" value="ECO:0007669"/>
    <property type="project" value="TreeGrafter"/>
</dbReference>
<dbReference type="AlphaFoldDB" id="A0A1B9GK19"/>
<keyword evidence="2" id="KW-0812">Transmembrane</keyword>
<evidence type="ECO:0000256" key="1">
    <source>
        <dbReference type="SAM" id="MobiDB-lite"/>
    </source>
</evidence>
<evidence type="ECO:0000256" key="3">
    <source>
        <dbReference type="SAM" id="SignalP"/>
    </source>
</evidence>
<dbReference type="Pfam" id="PF02469">
    <property type="entry name" value="Fasciclin"/>
    <property type="match status" value="4"/>
</dbReference>
<dbReference type="PANTHER" id="PTHR10900">
    <property type="entry name" value="PERIOSTIN-RELATED"/>
    <property type="match status" value="1"/>
</dbReference>
<feature type="region of interest" description="Disordered" evidence="1">
    <location>
        <begin position="836"/>
        <end position="863"/>
    </location>
</feature>
<evidence type="ECO:0000313" key="6">
    <source>
        <dbReference type="Proteomes" id="UP000092666"/>
    </source>
</evidence>
<dbReference type="GO" id="GO:0000329">
    <property type="term" value="C:fungal-type vacuole membrane"/>
    <property type="evidence" value="ECO:0007669"/>
    <property type="project" value="TreeGrafter"/>
</dbReference>
<dbReference type="OrthoDB" id="14252at2759"/>
<name>A0A1B9GK19_9TREE</name>
<proteinExistence type="predicted"/>
<dbReference type="PANTHER" id="PTHR10900:SF122">
    <property type="entry name" value="FAS1 DOMAIN-CONTAINING PROTEIN"/>
    <property type="match status" value="1"/>
</dbReference>
<feature type="domain" description="FAS1" evidence="4">
    <location>
        <begin position="312"/>
        <end position="454"/>
    </location>
</feature>
<sequence>MWSTGLLLSVLVVARSGLSQQLAFSGSASASQSPSQSDYGLDVTSHGDISIQAETIVSTLSSSANHTITLHLLQRAKCIPLLAHIGNATFFAPTDQAWTDWADKHRPPDLETGDLPMLAAGWLGPRGLEDWMRDEEKVLRARIEEGRNEEEERQAIDNQNWALRQHLLYHMLNYTLPPSAFLPSDTSNVTIQTTLLYPLAQEPELPPTPEPGPPWLPRGGEGLLHGHGQRLRIAAVGSYEGGKTGKIGTDWNGEGGAQVWDGKGWETSGNQTENVDKGKDKDKDKEGAEGLKGMKWVRNGVVVGIEDVLDIPPSVEEIIRTHPSLSYLSHLISFDSTPSPLPSSFATDPHLTIFAPSNEAFEGAFDDIEKTYLEGAYGDEGVGRIVGGSVVLGIGKGQVGWSDSLHNRTLEATTGLALDVYSTRSGDIAVNGTQAEIVDIFASNGVIHIIRNLLLPENFTLLNSAEKTLLSLNATRFVSLLRSANLSEAYIGENGRDRTDEEAWTILAPTDDVLDTMDKWGGVYKSQRPIEDSSPLAGLLQYHFIPGRLLPSDIKDGMLLGTELRTFLLGGARQKLRVEVSERFDRDRNDWEAIGEGEVRFGGATVLGKPVKSGKSIIYLISSLLSPPDDVLQTAVADLQLSTFIAAVYAAELERTVKRKPATTYFMPRNRAFNQLGLAMRYLLLPEGKDELRKVIKYHAVDEVIYTPDIELGKKVFTTLEGGEVVLDRTRGKNGTISLHSPTKWDGLDSGENLPANGELRAAKVWHADALTDTGTIHTIDSVVLPADVKITIGKLIRGSKQSTMGDLMMRAGLGWILEGREPTSDEVQRVQLDEQVSTLDDDCQKPETGDPSDKDDDNEPKLEDLALPSYTVLVPTDKAFSALNLTHYLSDKDALLDLLKLHIIPSSSTSATKSSIPPLPPRDGQPLTLDDDLIYSTLLSGENKYGDVAFRATGDNSFIVGIKGARGGAAMGNSARIGQTGRASVRWKPRAEKRKDRPKKGKSEEDEEDEQRRRLWGDGMTLGGGVLMIDQVLIPYHASWFSRWGWLVLTLSGIGLIAIIAAVSFGWWWMTRGRKEEEEGYEPLEGEEEE</sequence>
<dbReference type="InterPro" id="IPR000782">
    <property type="entry name" value="FAS1_domain"/>
</dbReference>
<feature type="domain" description="FAS1" evidence="4">
    <location>
        <begin position="628"/>
        <end position="784"/>
    </location>
</feature>
<feature type="compositionally biased region" description="Basic and acidic residues" evidence="1">
    <location>
        <begin position="843"/>
        <end position="853"/>
    </location>
</feature>
<feature type="domain" description="FAS1" evidence="4">
    <location>
        <begin position="824"/>
        <end position="959"/>
    </location>
</feature>
<dbReference type="EMBL" id="KV700135">
    <property type="protein sequence ID" value="OCF31337.1"/>
    <property type="molecule type" value="Genomic_DNA"/>
</dbReference>
<keyword evidence="2" id="KW-1133">Transmembrane helix</keyword>
<keyword evidence="6" id="KW-1185">Reference proteome</keyword>
<evidence type="ECO:0000313" key="5">
    <source>
        <dbReference type="EMBL" id="OCF31337.1"/>
    </source>
</evidence>
<dbReference type="STRING" id="1296120.A0A1B9GK19"/>
<gene>
    <name evidence="5" type="ORF">I316_06942</name>
</gene>
<keyword evidence="2" id="KW-0472">Membrane</keyword>
<organism evidence="5 6">
    <name type="scientific">Kwoniella heveanensis BCC8398</name>
    <dbReference type="NCBI Taxonomy" id="1296120"/>
    <lineage>
        <taxon>Eukaryota</taxon>
        <taxon>Fungi</taxon>
        <taxon>Dikarya</taxon>
        <taxon>Basidiomycota</taxon>
        <taxon>Agaricomycotina</taxon>
        <taxon>Tremellomycetes</taxon>
        <taxon>Tremellales</taxon>
        <taxon>Cryptococcaceae</taxon>
        <taxon>Kwoniella</taxon>
    </lineage>
</organism>
<dbReference type="PROSITE" id="PS50213">
    <property type="entry name" value="FAS1"/>
    <property type="match status" value="4"/>
</dbReference>
<dbReference type="SMART" id="SM00554">
    <property type="entry name" value="FAS1"/>
    <property type="match status" value="4"/>
</dbReference>
<feature type="signal peptide" evidence="3">
    <location>
        <begin position="1"/>
        <end position="19"/>
    </location>
</feature>
<evidence type="ECO:0000256" key="2">
    <source>
        <dbReference type="SAM" id="Phobius"/>
    </source>
</evidence>
<keyword evidence="3" id="KW-0732">Signal</keyword>
<dbReference type="Proteomes" id="UP000092666">
    <property type="component" value="Unassembled WGS sequence"/>
</dbReference>
<reference evidence="5 6" key="1">
    <citation type="submission" date="2013-07" db="EMBL/GenBank/DDBJ databases">
        <title>The Genome Sequence of Cryptococcus heveanensis BCC8398.</title>
        <authorList>
            <consortium name="The Broad Institute Genome Sequencing Platform"/>
            <person name="Cuomo C."/>
            <person name="Litvintseva A."/>
            <person name="Chen Y."/>
            <person name="Heitman J."/>
            <person name="Sun S."/>
            <person name="Springer D."/>
            <person name="Dromer F."/>
            <person name="Young S.K."/>
            <person name="Zeng Q."/>
            <person name="Gargeya S."/>
            <person name="Fitzgerald M."/>
            <person name="Abouelleil A."/>
            <person name="Alvarado L."/>
            <person name="Berlin A.M."/>
            <person name="Chapman S.B."/>
            <person name="Dewar J."/>
            <person name="Goldberg J."/>
            <person name="Griggs A."/>
            <person name="Gujja S."/>
            <person name="Hansen M."/>
            <person name="Howarth C."/>
            <person name="Imamovic A."/>
            <person name="Larimer J."/>
            <person name="McCowan C."/>
            <person name="Murphy C."/>
            <person name="Pearson M."/>
            <person name="Priest M."/>
            <person name="Roberts A."/>
            <person name="Saif S."/>
            <person name="Shea T."/>
            <person name="Sykes S."/>
            <person name="Wortman J."/>
            <person name="Nusbaum C."/>
            <person name="Birren B."/>
        </authorList>
    </citation>
    <scope>NUCLEOTIDE SEQUENCE [LARGE SCALE GENOMIC DNA]</scope>
    <source>
        <strain evidence="5 6">BCC8398</strain>
    </source>
</reference>
<feature type="transmembrane region" description="Helical" evidence="2">
    <location>
        <begin position="1045"/>
        <end position="1070"/>
    </location>
</feature>
<feature type="region of interest" description="Disordered" evidence="1">
    <location>
        <begin position="974"/>
        <end position="1013"/>
    </location>
</feature>
<evidence type="ECO:0000259" key="4">
    <source>
        <dbReference type="PROSITE" id="PS50213"/>
    </source>
</evidence>
<dbReference type="InterPro" id="IPR036378">
    <property type="entry name" value="FAS1_dom_sf"/>
</dbReference>